<dbReference type="PANTHER" id="PTHR43133:SF45">
    <property type="entry name" value="RNA POLYMERASE ECF-TYPE SIGMA FACTOR"/>
    <property type="match status" value="1"/>
</dbReference>
<dbReference type="SUPFAM" id="SSF88659">
    <property type="entry name" value="Sigma3 and sigma4 domains of RNA polymerase sigma factors"/>
    <property type="match status" value="1"/>
</dbReference>
<dbReference type="OrthoDB" id="9780326at2"/>
<feature type="domain" description="RNA polymerase sigma factor 70 region 4 type 2" evidence="6">
    <location>
        <begin position="110"/>
        <end position="161"/>
    </location>
</feature>
<evidence type="ECO:0000259" key="5">
    <source>
        <dbReference type="Pfam" id="PF04542"/>
    </source>
</evidence>
<evidence type="ECO:0000259" key="6">
    <source>
        <dbReference type="Pfam" id="PF08281"/>
    </source>
</evidence>
<dbReference type="InterPro" id="IPR013249">
    <property type="entry name" value="RNA_pol_sigma70_r4_t2"/>
</dbReference>
<comment type="similarity">
    <text evidence="1">Belongs to the sigma-70 factor family. ECF subfamily.</text>
</comment>
<dbReference type="InterPro" id="IPR036388">
    <property type="entry name" value="WH-like_DNA-bd_sf"/>
</dbReference>
<evidence type="ECO:0000313" key="8">
    <source>
        <dbReference type="Proteomes" id="UP000252733"/>
    </source>
</evidence>
<reference evidence="7 8" key="1">
    <citation type="submission" date="2018-07" db="EMBL/GenBank/DDBJ databases">
        <title>Freshwater and sediment microbial communities from various areas in North America, analyzing microbe dynamics in response to fracking.</title>
        <authorList>
            <person name="Lamendella R."/>
        </authorList>
    </citation>
    <scope>NUCLEOTIDE SEQUENCE [LARGE SCALE GENOMIC DNA]</scope>
    <source>
        <strain evidence="7 8">160A</strain>
    </source>
</reference>
<dbReference type="SUPFAM" id="SSF88946">
    <property type="entry name" value="Sigma2 domain of RNA polymerase sigma factors"/>
    <property type="match status" value="1"/>
</dbReference>
<keyword evidence="3" id="KW-0731">Sigma factor</keyword>
<name>A0A2T0WXD7_9BACT</name>
<evidence type="ECO:0000256" key="3">
    <source>
        <dbReference type="ARBA" id="ARBA00023082"/>
    </source>
</evidence>
<dbReference type="InterPro" id="IPR014284">
    <property type="entry name" value="RNA_pol_sigma-70_dom"/>
</dbReference>
<dbReference type="GO" id="GO:0006352">
    <property type="term" value="P:DNA-templated transcription initiation"/>
    <property type="evidence" value="ECO:0007669"/>
    <property type="project" value="InterPro"/>
</dbReference>
<dbReference type="InterPro" id="IPR013325">
    <property type="entry name" value="RNA_pol_sigma_r2"/>
</dbReference>
<dbReference type="InterPro" id="IPR013324">
    <property type="entry name" value="RNA_pol_sigma_r3/r4-like"/>
</dbReference>
<accession>A0A2T0WXD7</accession>
<dbReference type="InterPro" id="IPR007627">
    <property type="entry name" value="RNA_pol_sigma70_r2"/>
</dbReference>
<evidence type="ECO:0000256" key="4">
    <source>
        <dbReference type="ARBA" id="ARBA00023163"/>
    </source>
</evidence>
<dbReference type="STRING" id="1168289.GCA_000259075_03495"/>
<dbReference type="Pfam" id="PF08281">
    <property type="entry name" value="Sigma70_r4_2"/>
    <property type="match status" value="1"/>
</dbReference>
<dbReference type="Gene3D" id="1.10.1740.10">
    <property type="match status" value="1"/>
</dbReference>
<keyword evidence="4" id="KW-0804">Transcription</keyword>
<dbReference type="NCBIfam" id="TIGR02937">
    <property type="entry name" value="sigma70-ECF"/>
    <property type="match status" value="1"/>
</dbReference>
<feature type="domain" description="RNA polymerase sigma-70 region 2" evidence="5">
    <location>
        <begin position="11"/>
        <end position="72"/>
    </location>
</feature>
<comment type="caution">
    <text evidence="7">The sequence shown here is derived from an EMBL/GenBank/DDBJ whole genome shotgun (WGS) entry which is preliminary data.</text>
</comment>
<proteinExistence type="inferred from homology"/>
<dbReference type="GO" id="GO:0016987">
    <property type="term" value="F:sigma factor activity"/>
    <property type="evidence" value="ECO:0007669"/>
    <property type="project" value="UniProtKB-KW"/>
</dbReference>
<dbReference type="InterPro" id="IPR039425">
    <property type="entry name" value="RNA_pol_sigma-70-like"/>
</dbReference>
<dbReference type="GO" id="GO:0003677">
    <property type="term" value="F:DNA binding"/>
    <property type="evidence" value="ECO:0007669"/>
    <property type="project" value="InterPro"/>
</dbReference>
<gene>
    <name evidence="7" type="ORF">DFO77_102166</name>
</gene>
<dbReference type="Gene3D" id="1.10.10.10">
    <property type="entry name" value="Winged helix-like DNA-binding domain superfamily/Winged helix DNA-binding domain"/>
    <property type="match status" value="1"/>
</dbReference>
<dbReference type="Pfam" id="PF04542">
    <property type="entry name" value="Sigma70_r2"/>
    <property type="match status" value="1"/>
</dbReference>
<dbReference type="AlphaFoldDB" id="A0A2T0WXD7"/>
<protein>
    <submittedName>
        <fullName evidence="7">RNA polymerase sigma-70 factor (ECF subfamily)</fullName>
    </submittedName>
</protein>
<dbReference type="EMBL" id="QPIZ01000002">
    <property type="protein sequence ID" value="RCW39012.1"/>
    <property type="molecule type" value="Genomic_DNA"/>
</dbReference>
<organism evidence="7 8">
    <name type="scientific">Marinilabilia salmonicolor</name>
    <dbReference type="NCBI Taxonomy" id="989"/>
    <lineage>
        <taxon>Bacteria</taxon>
        <taxon>Pseudomonadati</taxon>
        <taxon>Bacteroidota</taxon>
        <taxon>Bacteroidia</taxon>
        <taxon>Marinilabiliales</taxon>
        <taxon>Marinilabiliaceae</taxon>
        <taxon>Marinilabilia</taxon>
    </lineage>
</organism>
<keyword evidence="2" id="KW-0805">Transcription regulation</keyword>
<evidence type="ECO:0000313" key="7">
    <source>
        <dbReference type="EMBL" id="RCW39012.1"/>
    </source>
</evidence>
<evidence type="ECO:0000256" key="2">
    <source>
        <dbReference type="ARBA" id="ARBA00023015"/>
    </source>
</evidence>
<evidence type="ECO:0000256" key="1">
    <source>
        <dbReference type="ARBA" id="ARBA00010641"/>
    </source>
</evidence>
<dbReference type="Proteomes" id="UP000252733">
    <property type="component" value="Unassembled WGS sequence"/>
</dbReference>
<keyword evidence="8" id="KW-1185">Reference proteome</keyword>
<dbReference type="RefSeq" id="WP_106154675.1">
    <property type="nucleotide sequence ID" value="NZ_PVTS01000025.1"/>
</dbReference>
<sequence>MKKEELFNKIVAENSDRIRRICAYYNPNVHDQQDMCQEVLVNIWKSLDNFRGESAVSTWIYRIAVNTSLQYTGKAYRNMKLLVSADSLHLSNVLDDADLIHKMMEEDQFEILQRELNLLSVVDKALISLMLEELSMKEIAEVIGITESNVKTKIHRIKMQLKNKLKPNHYVSK</sequence>
<dbReference type="PANTHER" id="PTHR43133">
    <property type="entry name" value="RNA POLYMERASE ECF-TYPE SIGMA FACTO"/>
    <property type="match status" value="1"/>
</dbReference>